<keyword evidence="3" id="KW-1185">Reference proteome</keyword>
<evidence type="ECO:0000313" key="2">
    <source>
        <dbReference type="EMBL" id="KZV38490.1"/>
    </source>
</evidence>
<accession>A0A2Z7C221</accession>
<dbReference type="EMBL" id="KV001841">
    <property type="protein sequence ID" value="KZV38490.1"/>
    <property type="molecule type" value="Genomic_DNA"/>
</dbReference>
<feature type="region of interest" description="Disordered" evidence="1">
    <location>
        <begin position="16"/>
        <end position="72"/>
    </location>
</feature>
<organism evidence="2 3">
    <name type="scientific">Dorcoceras hygrometricum</name>
    <dbReference type="NCBI Taxonomy" id="472368"/>
    <lineage>
        <taxon>Eukaryota</taxon>
        <taxon>Viridiplantae</taxon>
        <taxon>Streptophyta</taxon>
        <taxon>Embryophyta</taxon>
        <taxon>Tracheophyta</taxon>
        <taxon>Spermatophyta</taxon>
        <taxon>Magnoliopsida</taxon>
        <taxon>eudicotyledons</taxon>
        <taxon>Gunneridae</taxon>
        <taxon>Pentapetalae</taxon>
        <taxon>asterids</taxon>
        <taxon>lamiids</taxon>
        <taxon>Lamiales</taxon>
        <taxon>Gesneriaceae</taxon>
        <taxon>Didymocarpoideae</taxon>
        <taxon>Trichosporeae</taxon>
        <taxon>Loxocarpinae</taxon>
        <taxon>Dorcoceras</taxon>
    </lineage>
</organism>
<name>A0A2Z7C221_9LAMI</name>
<protein>
    <submittedName>
        <fullName evidence="2">Uncharacterized protein</fullName>
    </submittedName>
</protein>
<dbReference type="Proteomes" id="UP000250235">
    <property type="component" value="Unassembled WGS sequence"/>
</dbReference>
<feature type="compositionally biased region" description="Basic and acidic residues" evidence="1">
    <location>
        <begin position="61"/>
        <end position="70"/>
    </location>
</feature>
<proteinExistence type="predicted"/>
<feature type="region of interest" description="Disordered" evidence="1">
    <location>
        <begin position="347"/>
        <end position="396"/>
    </location>
</feature>
<feature type="compositionally biased region" description="Basic and acidic residues" evidence="1">
    <location>
        <begin position="22"/>
        <end position="32"/>
    </location>
</feature>
<evidence type="ECO:0000256" key="1">
    <source>
        <dbReference type="SAM" id="MobiDB-lite"/>
    </source>
</evidence>
<feature type="compositionally biased region" description="Gly residues" evidence="1">
    <location>
        <begin position="365"/>
        <end position="375"/>
    </location>
</feature>
<gene>
    <name evidence="2" type="ORF">F511_35300</name>
</gene>
<dbReference type="AlphaFoldDB" id="A0A2Z7C221"/>
<feature type="region of interest" description="Disordered" evidence="1">
    <location>
        <begin position="271"/>
        <end position="293"/>
    </location>
</feature>
<evidence type="ECO:0000313" key="3">
    <source>
        <dbReference type="Proteomes" id="UP000250235"/>
    </source>
</evidence>
<sequence length="396" mass="43930">MDINLSDEGIGEVNLEEGLNSDARKAHARQSEPDLVVDAINGSSNDPIPTVPNADESNVADNKKMDHGSEEPENIVPTTVGQIHPDSASADTYCQSLIASARDKVSAQLAIFEEWTHFCLEVRLKNLSSFESMVDIEEQLLESAETEDITELSERRSPILYKLLEIELEKLYLAHLANFKTCLVSVHHDFECIRRLHQELRLIAAAHRHHRGLVGLPFTTPESDFVPKFSPALEMYGLTSNTIGSALNENPHIEQNENETLNEHQAQENESLIPMSRHDIRTQDGQNSEARADEGLNAIPISVINPDVTIVAMEKTFSHTLMTKHHTAQLHDQLKKTTDEMDIKMNGAAKKGEGGSSSRPREGPSGHGLTGGRGGSSSQRGRSDDPSNRYRYAKWF</sequence>
<reference evidence="2 3" key="1">
    <citation type="journal article" date="2015" name="Proc. Natl. Acad. Sci. U.S.A.">
        <title>The resurrection genome of Boea hygrometrica: A blueprint for survival of dehydration.</title>
        <authorList>
            <person name="Xiao L."/>
            <person name="Yang G."/>
            <person name="Zhang L."/>
            <person name="Yang X."/>
            <person name="Zhao S."/>
            <person name="Ji Z."/>
            <person name="Zhou Q."/>
            <person name="Hu M."/>
            <person name="Wang Y."/>
            <person name="Chen M."/>
            <person name="Xu Y."/>
            <person name="Jin H."/>
            <person name="Xiao X."/>
            <person name="Hu G."/>
            <person name="Bao F."/>
            <person name="Hu Y."/>
            <person name="Wan P."/>
            <person name="Li L."/>
            <person name="Deng X."/>
            <person name="Kuang T."/>
            <person name="Xiang C."/>
            <person name="Zhu J.K."/>
            <person name="Oliver M.J."/>
            <person name="He Y."/>
        </authorList>
    </citation>
    <scope>NUCLEOTIDE SEQUENCE [LARGE SCALE GENOMIC DNA]</scope>
    <source>
        <strain evidence="3">cv. XS01</strain>
    </source>
</reference>